<dbReference type="InterPro" id="IPR036390">
    <property type="entry name" value="WH_DNA-bd_sf"/>
</dbReference>
<evidence type="ECO:0000259" key="1">
    <source>
        <dbReference type="PROSITE" id="PS50995"/>
    </source>
</evidence>
<dbReference type="InterPro" id="IPR036388">
    <property type="entry name" value="WH-like_DNA-bd_sf"/>
</dbReference>
<feature type="domain" description="HTH marR-type" evidence="1">
    <location>
        <begin position="3"/>
        <end position="136"/>
    </location>
</feature>
<name>A0ABS8W4P9_9GAMM</name>
<dbReference type="PROSITE" id="PS50995">
    <property type="entry name" value="HTH_MARR_2"/>
    <property type="match status" value="1"/>
</dbReference>
<dbReference type="SUPFAM" id="SSF46785">
    <property type="entry name" value="Winged helix' DNA-binding domain"/>
    <property type="match status" value="1"/>
</dbReference>
<organism evidence="2 3">
    <name type="scientific">Motilimonas cestriensis</name>
    <dbReference type="NCBI Taxonomy" id="2742685"/>
    <lineage>
        <taxon>Bacteria</taxon>
        <taxon>Pseudomonadati</taxon>
        <taxon>Pseudomonadota</taxon>
        <taxon>Gammaproteobacteria</taxon>
        <taxon>Alteromonadales</taxon>
        <taxon>Alteromonadales genera incertae sedis</taxon>
        <taxon>Motilimonas</taxon>
    </lineage>
</organism>
<dbReference type="Proteomes" id="UP001201273">
    <property type="component" value="Unassembled WGS sequence"/>
</dbReference>
<sequence length="141" mass="16132">MTERIISHLIQQQHQLIDAKMSQLARARGCEMTPAQQTIFRLASQQIVTLSELAQHLAISRQAVQKTVAVLVDKKWLKLVPNPGNRAAKIVIITEQGQIVRQQQQQVVREVELHLYQQLGEEKAKLLQQLLNEEWQLDNVG</sequence>
<evidence type="ECO:0000313" key="2">
    <source>
        <dbReference type="EMBL" id="MCE2593947.1"/>
    </source>
</evidence>
<dbReference type="InterPro" id="IPR000835">
    <property type="entry name" value="HTH_MarR-typ"/>
</dbReference>
<dbReference type="SMART" id="SM00347">
    <property type="entry name" value="HTH_MARR"/>
    <property type="match status" value="1"/>
</dbReference>
<accession>A0ABS8W4P9</accession>
<reference evidence="2 3" key="1">
    <citation type="journal article" date="2022" name="Environ. Microbiol. Rep.">
        <title>Eco-phylogenetic analyses reveal divergent evolution of vitamin B12 metabolism in the marine bacterial family 'Psychromonadaceae'.</title>
        <authorList>
            <person name="Jin X."/>
            <person name="Yang Y."/>
            <person name="Cao H."/>
            <person name="Gao B."/>
            <person name="Zhao Z."/>
        </authorList>
    </citation>
    <scope>NUCLEOTIDE SEQUENCE [LARGE SCALE GENOMIC DNA]</scope>
    <source>
        <strain evidence="2 3">MKS20</strain>
    </source>
</reference>
<keyword evidence="3" id="KW-1185">Reference proteome</keyword>
<comment type="caution">
    <text evidence="2">The sequence shown here is derived from an EMBL/GenBank/DDBJ whole genome shotgun (WGS) entry which is preliminary data.</text>
</comment>
<proteinExistence type="predicted"/>
<dbReference type="Gene3D" id="1.10.10.10">
    <property type="entry name" value="Winged helix-like DNA-binding domain superfamily/Winged helix DNA-binding domain"/>
    <property type="match status" value="1"/>
</dbReference>
<evidence type="ECO:0000313" key="3">
    <source>
        <dbReference type="Proteomes" id="UP001201273"/>
    </source>
</evidence>
<dbReference type="EMBL" id="JAIMJA010000003">
    <property type="protein sequence ID" value="MCE2593947.1"/>
    <property type="molecule type" value="Genomic_DNA"/>
</dbReference>
<dbReference type="Pfam" id="PF12802">
    <property type="entry name" value="MarR_2"/>
    <property type="match status" value="1"/>
</dbReference>
<dbReference type="RefSeq" id="WP_233051531.1">
    <property type="nucleotide sequence ID" value="NZ_JAIMJA010000003.1"/>
</dbReference>
<protein>
    <submittedName>
        <fullName evidence="2">MarR family winged helix-turn-helix transcriptional regulator</fullName>
    </submittedName>
</protein>
<gene>
    <name evidence="2" type="ORF">K6Y31_03855</name>
</gene>